<dbReference type="GO" id="GO:0034090">
    <property type="term" value="P:maintenance of meiotic sister chromatid cohesion"/>
    <property type="evidence" value="ECO:0007669"/>
    <property type="project" value="InterPro"/>
</dbReference>
<keyword evidence="2" id="KW-1185">Reference proteome</keyword>
<organism evidence="1 2">
    <name type="scientific">Thlaspi arvense</name>
    <name type="common">Field penny-cress</name>
    <dbReference type="NCBI Taxonomy" id="13288"/>
    <lineage>
        <taxon>Eukaryota</taxon>
        <taxon>Viridiplantae</taxon>
        <taxon>Streptophyta</taxon>
        <taxon>Embryophyta</taxon>
        <taxon>Tracheophyta</taxon>
        <taxon>Spermatophyta</taxon>
        <taxon>Magnoliopsida</taxon>
        <taxon>eudicotyledons</taxon>
        <taxon>Gunneridae</taxon>
        <taxon>Pentapetalae</taxon>
        <taxon>rosids</taxon>
        <taxon>malvids</taxon>
        <taxon>Brassicales</taxon>
        <taxon>Brassicaceae</taxon>
        <taxon>Thlaspideae</taxon>
        <taxon>Thlaspi</taxon>
    </lineage>
</organism>
<name>A0AAU9SJZ3_THLAR</name>
<reference evidence="1 2" key="1">
    <citation type="submission" date="2022-03" db="EMBL/GenBank/DDBJ databases">
        <authorList>
            <person name="Nunn A."/>
            <person name="Chopra R."/>
            <person name="Nunn A."/>
            <person name="Contreras Garrido A."/>
        </authorList>
    </citation>
    <scope>NUCLEOTIDE SEQUENCE [LARGE SCALE GENOMIC DNA]</scope>
</reference>
<dbReference type="PANTHER" id="PTHR34373:SF8">
    <property type="entry name" value="SHUGOSHIN"/>
    <property type="match status" value="1"/>
</dbReference>
<feature type="non-terminal residue" evidence="1">
    <location>
        <position position="181"/>
    </location>
</feature>
<proteinExistence type="predicted"/>
<dbReference type="PANTHER" id="PTHR34373">
    <property type="entry name" value="SHUGOSHIN 2"/>
    <property type="match status" value="1"/>
</dbReference>
<evidence type="ECO:0000313" key="1">
    <source>
        <dbReference type="EMBL" id="CAH2065416.1"/>
    </source>
</evidence>
<dbReference type="AlphaFoldDB" id="A0AAU9SJZ3"/>
<dbReference type="GO" id="GO:0045144">
    <property type="term" value="P:meiotic sister chromatid segregation"/>
    <property type="evidence" value="ECO:0007669"/>
    <property type="project" value="InterPro"/>
</dbReference>
<accession>A0AAU9SJZ3</accession>
<dbReference type="EMBL" id="OU466861">
    <property type="protein sequence ID" value="CAH2065416.1"/>
    <property type="molecule type" value="Genomic_DNA"/>
</dbReference>
<sequence length="181" mass="21159">FLSHITNTQSQDELNFQETGLSEEVNWLMKEKVALVKLLEEREYPFIQIEESTRRLTQIVIAKLESCSNQFTILGYSGCYIKTILEINLARNKVKTFHHEVTCKNVLLKAKNYKQEMKRQPKNVLTTENVLKMVVQELKKPSVRNRRQYIKSKCAYLIIFLLPSGAHITQKIESEKREIGN</sequence>
<dbReference type="Proteomes" id="UP000836841">
    <property type="component" value="Chromosome 5"/>
</dbReference>
<dbReference type="GO" id="GO:0000775">
    <property type="term" value="C:chromosome, centromeric region"/>
    <property type="evidence" value="ECO:0007669"/>
    <property type="project" value="InterPro"/>
</dbReference>
<evidence type="ECO:0000313" key="2">
    <source>
        <dbReference type="Proteomes" id="UP000836841"/>
    </source>
</evidence>
<dbReference type="InterPro" id="IPR044693">
    <property type="entry name" value="SGO_plant"/>
</dbReference>
<gene>
    <name evidence="1" type="ORF">TAV2_LOCUS16736</name>
</gene>
<protein>
    <submittedName>
        <fullName evidence="1">Uncharacterized protein</fullName>
    </submittedName>
</protein>